<dbReference type="EMBL" id="FNPH01000001">
    <property type="protein sequence ID" value="SDX98176.1"/>
    <property type="molecule type" value="Genomic_DNA"/>
</dbReference>
<evidence type="ECO:0000256" key="1">
    <source>
        <dbReference type="SAM" id="MobiDB-lite"/>
    </source>
</evidence>
<keyword evidence="3" id="KW-1185">Reference proteome</keyword>
<evidence type="ECO:0000313" key="3">
    <source>
        <dbReference type="Proteomes" id="UP000242415"/>
    </source>
</evidence>
<organism evidence="2 3">
    <name type="scientific">Micromonospora pattaloongensis</name>
    <dbReference type="NCBI Taxonomy" id="405436"/>
    <lineage>
        <taxon>Bacteria</taxon>
        <taxon>Bacillati</taxon>
        <taxon>Actinomycetota</taxon>
        <taxon>Actinomycetes</taxon>
        <taxon>Micromonosporales</taxon>
        <taxon>Micromonosporaceae</taxon>
        <taxon>Micromonospora</taxon>
    </lineage>
</organism>
<name>A0A1H3G4K6_9ACTN</name>
<protein>
    <submittedName>
        <fullName evidence="2">Uncharacterized protein</fullName>
    </submittedName>
</protein>
<dbReference type="STRING" id="405436.SAMN05444365_101282"/>
<sequence length="51" mass="5739">MIPSELIRARRRMHRRIREVVAERRTAVAQPAGEAETTQELTIDPGTLPTG</sequence>
<evidence type="ECO:0000313" key="2">
    <source>
        <dbReference type="EMBL" id="SDX98176.1"/>
    </source>
</evidence>
<accession>A0A1H3G4K6</accession>
<dbReference type="AlphaFoldDB" id="A0A1H3G4K6"/>
<proteinExistence type="predicted"/>
<reference evidence="3" key="1">
    <citation type="submission" date="2016-10" db="EMBL/GenBank/DDBJ databases">
        <authorList>
            <person name="Varghese N."/>
            <person name="Submissions S."/>
        </authorList>
    </citation>
    <scope>NUCLEOTIDE SEQUENCE [LARGE SCALE GENOMIC DNA]</scope>
    <source>
        <strain evidence="3">DSM 45245</strain>
    </source>
</reference>
<dbReference type="Proteomes" id="UP000242415">
    <property type="component" value="Unassembled WGS sequence"/>
</dbReference>
<gene>
    <name evidence="2" type="ORF">SAMN05444365_101282</name>
</gene>
<feature type="region of interest" description="Disordered" evidence="1">
    <location>
        <begin position="28"/>
        <end position="51"/>
    </location>
</feature>